<dbReference type="OrthoDB" id="9794387at2"/>
<keyword evidence="3" id="KW-0521">NADP</keyword>
<dbReference type="Pfam" id="PF00106">
    <property type="entry name" value="adh_short"/>
    <property type="match status" value="1"/>
</dbReference>
<dbReference type="RefSeq" id="WP_106135130.1">
    <property type="nucleotide sequence ID" value="NZ_PVTR01000013.1"/>
</dbReference>
<dbReference type="InterPro" id="IPR036291">
    <property type="entry name" value="NAD(P)-bd_dom_sf"/>
</dbReference>
<gene>
    <name evidence="5" type="ORF">CLW00_11360</name>
</gene>
<comment type="caution">
    <text evidence="5">The sequence shown here is derived from an EMBL/GenBank/DDBJ whole genome shotgun (WGS) entry which is preliminary data.</text>
</comment>
<keyword evidence="6" id="KW-1185">Reference proteome</keyword>
<name>A0A2T0WF63_9BACT</name>
<dbReference type="InterPro" id="IPR020904">
    <property type="entry name" value="Sc_DH/Rdtase_CS"/>
</dbReference>
<dbReference type="GO" id="GO:0006729">
    <property type="term" value="P:tetrahydrobiopterin biosynthetic process"/>
    <property type="evidence" value="ECO:0007669"/>
    <property type="project" value="TreeGrafter"/>
</dbReference>
<evidence type="ECO:0000313" key="6">
    <source>
        <dbReference type="Proteomes" id="UP000238157"/>
    </source>
</evidence>
<dbReference type="GO" id="GO:0004757">
    <property type="term" value="F:sepiapterin reductase (NADP+) activity"/>
    <property type="evidence" value="ECO:0007669"/>
    <property type="project" value="TreeGrafter"/>
</dbReference>
<dbReference type="PANTHER" id="PTHR44085">
    <property type="entry name" value="SEPIAPTERIN REDUCTASE"/>
    <property type="match status" value="1"/>
</dbReference>
<evidence type="ECO:0000256" key="1">
    <source>
        <dbReference type="ARBA" id="ARBA00004496"/>
    </source>
</evidence>
<sequence>MKALYIITGSSKGIGKALVSQLLENKQNSVIGLARSKQTIDKENFQGLEIDLSNVANIEANMDSIFPEGDFSKIVLINNAGWIGPISHIGNLRNQDVQSLFDLNVVAPMLLMNAFVKKYADVEAEKTVINISSGAAKKAIDGWAGYSSSKAALNMMTEAAQVEADLDGSKIKYFALAPGVVDTDMQTDIRGASEKDFSKLDKFQKLKSNNELSSPQEAAEKILYLIDNRDQFEGVIQDVREY</sequence>
<dbReference type="GO" id="GO:0005737">
    <property type="term" value="C:cytoplasm"/>
    <property type="evidence" value="ECO:0007669"/>
    <property type="project" value="UniProtKB-SubCell"/>
</dbReference>
<evidence type="ECO:0000313" key="5">
    <source>
        <dbReference type="EMBL" id="PRY85312.1"/>
    </source>
</evidence>
<comment type="subcellular location">
    <subcellularLocation>
        <location evidence="1">Cytoplasm</location>
    </subcellularLocation>
</comment>
<dbReference type="PANTHER" id="PTHR44085:SF2">
    <property type="entry name" value="SEPIAPTERIN REDUCTASE"/>
    <property type="match status" value="1"/>
</dbReference>
<evidence type="ECO:0000256" key="3">
    <source>
        <dbReference type="ARBA" id="ARBA00022857"/>
    </source>
</evidence>
<dbReference type="InterPro" id="IPR002347">
    <property type="entry name" value="SDR_fam"/>
</dbReference>
<dbReference type="SUPFAM" id="SSF51735">
    <property type="entry name" value="NAD(P)-binding Rossmann-fold domains"/>
    <property type="match status" value="1"/>
</dbReference>
<evidence type="ECO:0000256" key="2">
    <source>
        <dbReference type="ARBA" id="ARBA00022490"/>
    </source>
</evidence>
<dbReference type="Proteomes" id="UP000238157">
    <property type="component" value="Unassembled WGS sequence"/>
</dbReference>
<dbReference type="AlphaFoldDB" id="A0A2T0WF63"/>
<keyword evidence="2" id="KW-0963">Cytoplasm</keyword>
<proteinExistence type="predicted"/>
<accession>A0A2T0WF63</accession>
<dbReference type="PROSITE" id="PS00061">
    <property type="entry name" value="ADH_SHORT"/>
    <property type="match status" value="1"/>
</dbReference>
<protein>
    <submittedName>
        <fullName evidence="5">Benzil reductase ((S)-benzoin forming)</fullName>
    </submittedName>
</protein>
<dbReference type="PRINTS" id="PR00081">
    <property type="entry name" value="GDHRDH"/>
</dbReference>
<dbReference type="InterPro" id="IPR051721">
    <property type="entry name" value="Biopterin_syn/organic_redct"/>
</dbReference>
<dbReference type="Gene3D" id="3.40.50.720">
    <property type="entry name" value="NAD(P)-binding Rossmann-like Domain"/>
    <property type="match status" value="1"/>
</dbReference>
<organism evidence="5 6">
    <name type="scientific">Mongoliibacter ruber</name>
    <dbReference type="NCBI Taxonomy" id="1750599"/>
    <lineage>
        <taxon>Bacteria</taxon>
        <taxon>Pseudomonadati</taxon>
        <taxon>Bacteroidota</taxon>
        <taxon>Cytophagia</taxon>
        <taxon>Cytophagales</taxon>
        <taxon>Cyclobacteriaceae</taxon>
        <taxon>Mongoliibacter</taxon>
    </lineage>
</organism>
<keyword evidence="4" id="KW-0560">Oxidoreductase</keyword>
<reference evidence="5 6" key="1">
    <citation type="submission" date="2018-03" db="EMBL/GenBank/DDBJ databases">
        <title>Genomic Encyclopedia of Archaeal and Bacterial Type Strains, Phase II (KMG-II): from individual species to whole genera.</title>
        <authorList>
            <person name="Goeker M."/>
        </authorList>
    </citation>
    <scope>NUCLEOTIDE SEQUENCE [LARGE SCALE GENOMIC DNA]</scope>
    <source>
        <strain evidence="5 6">DSM 27929</strain>
    </source>
</reference>
<dbReference type="EMBL" id="PVTR01000013">
    <property type="protein sequence ID" value="PRY85312.1"/>
    <property type="molecule type" value="Genomic_DNA"/>
</dbReference>
<evidence type="ECO:0000256" key="4">
    <source>
        <dbReference type="ARBA" id="ARBA00023002"/>
    </source>
</evidence>